<keyword evidence="1" id="KW-0472">Membrane</keyword>
<evidence type="ECO:0000256" key="1">
    <source>
        <dbReference type="SAM" id="Phobius"/>
    </source>
</evidence>
<evidence type="ECO:0000313" key="3">
    <source>
        <dbReference type="Proteomes" id="UP000017836"/>
    </source>
</evidence>
<dbReference type="Gramene" id="ERN14443">
    <property type="protein sequence ID" value="ERN14443"/>
    <property type="gene ID" value="AMTR_s00185p00019860"/>
</dbReference>
<reference evidence="3" key="1">
    <citation type="journal article" date="2013" name="Science">
        <title>The Amborella genome and the evolution of flowering plants.</title>
        <authorList>
            <consortium name="Amborella Genome Project"/>
        </authorList>
    </citation>
    <scope>NUCLEOTIDE SEQUENCE [LARGE SCALE GENOMIC DNA]</scope>
</reference>
<dbReference type="AlphaFoldDB" id="U5D259"/>
<dbReference type="HOGENOM" id="CLU_2088116_0_0_1"/>
<keyword evidence="1" id="KW-1133">Transmembrane helix</keyword>
<proteinExistence type="predicted"/>
<name>U5D259_AMBTC</name>
<protein>
    <submittedName>
        <fullName evidence="2">Uncharacterized protein</fullName>
    </submittedName>
</protein>
<evidence type="ECO:0000313" key="2">
    <source>
        <dbReference type="EMBL" id="ERN14443.1"/>
    </source>
</evidence>
<dbReference type="EMBL" id="KI392548">
    <property type="protein sequence ID" value="ERN14443.1"/>
    <property type="molecule type" value="Genomic_DNA"/>
</dbReference>
<dbReference type="Proteomes" id="UP000017836">
    <property type="component" value="Unassembled WGS sequence"/>
</dbReference>
<organism evidence="2 3">
    <name type="scientific">Amborella trichopoda</name>
    <dbReference type="NCBI Taxonomy" id="13333"/>
    <lineage>
        <taxon>Eukaryota</taxon>
        <taxon>Viridiplantae</taxon>
        <taxon>Streptophyta</taxon>
        <taxon>Embryophyta</taxon>
        <taxon>Tracheophyta</taxon>
        <taxon>Spermatophyta</taxon>
        <taxon>Magnoliopsida</taxon>
        <taxon>Amborellales</taxon>
        <taxon>Amborellaceae</taxon>
        <taxon>Amborella</taxon>
    </lineage>
</organism>
<sequence length="117" mass="13635">MEDAKENAGAGENLELYIKYWTGVFCYMFLHFMIYIIHWFVPGLCFVARELNDLALYVFTGWFFMPKVGKPPYTPITNPYKDPPNTVTDKNVAIGNFHEKMLMRLSRLKSNGLEQQT</sequence>
<accession>U5D259</accession>
<feature type="transmembrane region" description="Helical" evidence="1">
    <location>
        <begin position="20"/>
        <end position="41"/>
    </location>
</feature>
<keyword evidence="1" id="KW-0812">Transmembrane</keyword>
<keyword evidence="3" id="KW-1185">Reference proteome</keyword>
<gene>
    <name evidence="2" type="ORF">AMTR_s00185p00019860</name>
</gene>